<evidence type="ECO:0000313" key="2">
    <source>
        <dbReference type="EMBL" id="NFV81368.1"/>
    </source>
</evidence>
<sequence>MADNQTRIGSSLPTTGMDLLRQISGVGSVSPTTGGGGGGAVAATGGGSGGGQAGAFGPRGSRVLPADYPMDQLDRSAARGTYLDILV</sequence>
<accession>A0A7C9UVF0</accession>
<proteinExistence type="predicted"/>
<dbReference type="RefSeq" id="WP_163681334.1">
    <property type="nucleotide sequence ID" value="NZ_JAAIYP010000039.1"/>
</dbReference>
<dbReference type="Proteomes" id="UP000480684">
    <property type="component" value="Unassembled WGS sequence"/>
</dbReference>
<feature type="compositionally biased region" description="Gly residues" evidence="1">
    <location>
        <begin position="33"/>
        <end position="54"/>
    </location>
</feature>
<protein>
    <submittedName>
        <fullName evidence="2">Uncharacterized protein</fullName>
    </submittedName>
</protein>
<gene>
    <name evidence="2" type="ORF">G4223_14730</name>
</gene>
<dbReference type="AlphaFoldDB" id="A0A7C9UVF0"/>
<evidence type="ECO:0000313" key="3">
    <source>
        <dbReference type="Proteomes" id="UP000480684"/>
    </source>
</evidence>
<evidence type="ECO:0000256" key="1">
    <source>
        <dbReference type="SAM" id="MobiDB-lite"/>
    </source>
</evidence>
<reference evidence="2 3" key="1">
    <citation type="submission" date="2020-02" db="EMBL/GenBank/DDBJ databases">
        <authorList>
            <person name="Dziuba M."/>
            <person name="Kuznetsov B."/>
            <person name="Mardanov A."/>
            <person name="Ravin N."/>
            <person name="Grouzdev D."/>
        </authorList>
    </citation>
    <scope>NUCLEOTIDE SEQUENCE [LARGE SCALE GENOMIC DNA]</scope>
    <source>
        <strain evidence="2 3">SpK</strain>
    </source>
</reference>
<comment type="caution">
    <text evidence="2">The sequence shown here is derived from an EMBL/GenBank/DDBJ whole genome shotgun (WGS) entry which is preliminary data.</text>
</comment>
<dbReference type="EMBL" id="JAAIYP010000039">
    <property type="protein sequence ID" value="NFV81368.1"/>
    <property type="molecule type" value="Genomic_DNA"/>
</dbReference>
<feature type="region of interest" description="Disordered" evidence="1">
    <location>
        <begin position="25"/>
        <end position="60"/>
    </location>
</feature>
<keyword evidence="3" id="KW-1185">Reference proteome</keyword>
<organism evidence="2 3">
    <name type="scientific">Magnetospirillum aberrantis SpK</name>
    <dbReference type="NCBI Taxonomy" id="908842"/>
    <lineage>
        <taxon>Bacteria</taxon>
        <taxon>Pseudomonadati</taxon>
        <taxon>Pseudomonadota</taxon>
        <taxon>Alphaproteobacteria</taxon>
        <taxon>Rhodospirillales</taxon>
        <taxon>Rhodospirillaceae</taxon>
        <taxon>Magnetospirillum</taxon>
    </lineage>
</organism>
<name>A0A7C9UVF0_9PROT</name>